<evidence type="ECO:0000256" key="6">
    <source>
        <dbReference type="ARBA" id="ARBA00022989"/>
    </source>
</evidence>
<dbReference type="InterPro" id="IPR001851">
    <property type="entry name" value="ABC_transp_permease"/>
</dbReference>
<dbReference type="CDD" id="cd06579">
    <property type="entry name" value="TM_PBP1_transp_AraH_like"/>
    <property type="match status" value="1"/>
</dbReference>
<feature type="transmembrane region" description="Helical" evidence="8">
    <location>
        <begin position="54"/>
        <end position="75"/>
    </location>
</feature>
<dbReference type="GO" id="GO:0022857">
    <property type="term" value="F:transmembrane transporter activity"/>
    <property type="evidence" value="ECO:0007669"/>
    <property type="project" value="InterPro"/>
</dbReference>
<comment type="caution">
    <text evidence="9">The sequence shown here is derived from an EMBL/GenBank/DDBJ whole genome shotgun (WGS) entry which is preliminary data.</text>
</comment>
<evidence type="ECO:0000256" key="2">
    <source>
        <dbReference type="ARBA" id="ARBA00022448"/>
    </source>
</evidence>
<keyword evidence="3" id="KW-1003">Cell membrane</keyword>
<gene>
    <name evidence="9" type="ORF">ENS29_12495</name>
</gene>
<dbReference type="PANTHER" id="PTHR32196:SF21">
    <property type="entry name" value="ABC TRANSPORTER PERMEASE PROTEIN YPHD-RELATED"/>
    <property type="match status" value="1"/>
</dbReference>
<proteinExistence type="predicted"/>
<feature type="transmembrane region" description="Helical" evidence="8">
    <location>
        <begin position="82"/>
        <end position="101"/>
    </location>
</feature>
<feature type="transmembrane region" description="Helical" evidence="8">
    <location>
        <begin position="20"/>
        <end position="42"/>
    </location>
</feature>
<keyword evidence="5 8" id="KW-0812">Transmembrane</keyword>
<dbReference type="Pfam" id="PF02653">
    <property type="entry name" value="BPD_transp_2"/>
    <property type="match status" value="1"/>
</dbReference>
<feature type="transmembrane region" description="Helical" evidence="8">
    <location>
        <begin position="135"/>
        <end position="156"/>
    </location>
</feature>
<dbReference type="PANTHER" id="PTHR32196">
    <property type="entry name" value="ABC TRANSPORTER PERMEASE PROTEIN YPHD-RELATED-RELATED"/>
    <property type="match status" value="1"/>
</dbReference>
<organism evidence="9">
    <name type="scientific">Desulfatirhabdium butyrativorans</name>
    <dbReference type="NCBI Taxonomy" id="340467"/>
    <lineage>
        <taxon>Bacteria</taxon>
        <taxon>Pseudomonadati</taxon>
        <taxon>Thermodesulfobacteriota</taxon>
        <taxon>Desulfobacteria</taxon>
        <taxon>Desulfobacterales</taxon>
        <taxon>Desulfatirhabdiaceae</taxon>
        <taxon>Desulfatirhabdium</taxon>
    </lineage>
</organism>
<dbReference type="GO" id="GO:0005886">
    <property type="term" value="C:plasma membrane"/>
    <property type="evidence" value="ECO:0007669"/>
    <property type="project" value="UniProtKB-SubCell"/>
</dbReference>
<dbReference type="EMBL" id="DSUH01000288">
    <property type="protein sequence ID" value="HGU33655.1"/>
    <property type="molecule type" value="Genomic_DNA"/>
</dbReference>
<evidence type="ECO:0000256" key="5">
    <source>
        <dbReference type="ARBA" id="ARBA00022692"/>
    </source>
</evidence>
<feature type="transmembrane region" description="Helical" evidence="8">
    <location>
        <begin position="225"/>
        <end position="246"/>
    </location>
</feature>
<evidence type="ECO:0000256" key="1">
    <source>
        <dbReference type="ARBA" id="ARBA00004651"/>
    </source>
</evidence>
<feature type="transmembrane region" description="Helical" evidence="8">
    <location>
        <begin position="107"/>
        <end position="128"/>
    </location>
</feature>
<accession>A0A7C4W041</accession>
<evidence type="ECO:0000313" key="9">
    <source>
        <dbReference type="EMBL" id="HGU33655.1"/>
    </source>
</evidence>
<reference evidence="9" key="1">
    <citation type="journal article" date="2020" name="mSystems">
        <title>Genome- and Community-Level Interaction Insights into Carbon Utilization and Element Cycling Functions of Hydrothermarchaeota in Hydrothermal Sediment.</title>
        <authorList>
            <person name="Zhou Z."/>
            <person name="Liu Y."/>
            <person name="Xu W."/>
            <person name="Pan J."/>
            <person name="Luo Z.H."/>
            <person name="Li M."/>
        </authorList>
    </citation>
    <scope>NUCLEOTIDE SEQUENCE [LARGE SCALE GENOMIC DNA]</scope>
    <source>
        <strain evidence="9">SpSt-477</strain>
    </source>
</reference>
<feature type="transmembrane region" description="Helical" evidence="8">
    <location>
        <begin position="176"/>
        <end position="194"/>
    </location>
</feature>
<comment type="subcellular location">
    <subcellularLocation>
        <location evidence="1">Cell membrane</location>
        <topology evidence="1">Multi-pass membrane protein</topology>
    </subcellularLocation>
</comment>
<evidence type="ECO:0000256" key="4">
    <source>
        <dbReference type="ARBA" id="ARBA00022519"/>
    </source>
</evidence>
<evidence type="ECO:0000256" key="3">
    <source>
        <dbReference type="ARBA" id="ARBA00022475"/>
    </source>
</evidence>
<evidence type="ECO:0000256" key="7">
    <source>
        <dbReference type="ARBA" id="ARBA00023136"/>
    </source>
</evidence>
<feature type="transmembrane region" description="Helical" evidence="8">
    <location>
        <begin position="304"/>
        <end position="323"/>
    </location>
</feature>
<name>A0A7C4W041_9BACT</name>
<evidence type="ECO:0000256" key="8">
    <source>
        <dbReference type="SAM" id="Phobius"/>
    </source>
</evidence>
<keyword evidence="4" id="KW-0997">Cell inner membrane</keyword>
<dbReference type="AlphaFoldDB" id="A0A7C4W041"/>
<protein>
    <submittedName>
        <fullName evidence="9">ABC transporter permease</fullName>
    </submittedName>
</protein>
<keyword evidence="2" id="KW-0813">Transport</keyword>
<sequence length="329" mass="34395">MSGRASTCTDSIAQRSKRIFSVAATSQVMMGILLVVTVGYLSLKSPYFFSWSNFHSILDHSSLNAIIAVGMTFVISGGGIDLSVGAIAALCGVIMAVLMHGNWGWQIVALLGIAAGFGFGVINGLVITTFRVNPFIVTLGTMSVMRGMALIITGGIPIYNFPQGFLWWGSGHIGPINPPMLVACCIACLGAILLNTTRFGRYTLALGGSEESLRRSGVNPSVYKVLVYGCCGLTAAIGGLIVTARLNTAEPLAATMFELEAIATVVLGGTTMSGGNGTILGTVLASLLLGILRNGLVILGIPSYYQQLLLGTIILVAVILSEWKASGRR</sequence>
<keyword evidence="6 8" id="KW-1133">Transmembrane helix</keyword>
<keyword evidence="7 8" id="KW-0472">Membrane</keyword>